<dbReference type="EMBL" id="JANAVB010027996">
    <property type="protein sequence ID" value="KAJ6817399.1"/>
    <property type="molecule type" value="Genomic_DNA"/>
</dbReference>
<feature type="transmembrane region" description="Helical" evidence="2">
    <location>
        <begin position="12"/>
        <end position="33"/>
    </location>
</feature>
<evidence type="ECO:0000313" key="3">
    <source>
        <dbReference type="EMBL" id="KAJ6817399.1"/>
    </source>
</evidence>
<feature type="region of interest" description="Disordered" evidence="1">
    <location>
        <begin position="159"/>
        <end position="180"/>
    </location>
</feature>
<keyword evidence="4" id="KW-1185">Reference proteome</keyword>
<evidence type="ECO:0000256" key="1">
    <source>
        <dbReference type="SAM" id="MobiDB-lite"/>
    </source>
</evidence>
<keyword evidence="2" id="KW-1133">Transmembrane helix</keyword>
<feature type="compositionally biased region" description="Polar residues" evidence="1">
    <location>
        <begin position="316"/>
        <end position="326"/>
    </location>
</feature>
<reference evidence="3" key="2">
    <citation type="submission" date="2023-04" db="EMBL/GenBank/DDBJ databases">
        <authorList>
            <person name="Bruccoleri R.E."/>
            <person name="Oakeley E.J."/>
            <person name="Faust A.-M."/>
            <person name="Dessus-Babus S."/>
            <person name="Altorfer M."/>
            <person name="Burckhardt D."/>
            <person name="Oertli M."/>
            <person name="Naumann U."/>
            <person name="Petersen F."/>
            <person name="Wong J."/>
        </authorList>
    </citation>
    <scope>NUCLEOTIDE SEQUENCE</scope>
    <source>
        <strain evidence="3">GSM-AAB239-AS_SAM_17_03QT</strain>
        <tissue evidence="3">Leaf</tissue>
    </source>
</reference>
<feature type="region of interest" description="Disordered" evidence="1">
    <location>
        <begin position="266"/>
        <end position="338"/>
    </location>
</feature>
<dbReference type="Proteomes" id="UP001140949">
    <property type="component" value="Unassembled WGS sequence"/>
</dbReference>
<accession>A0AAX6FM37</accession>
<proteinExistence type="predicted"/>
<dbReference type="AlphaFoldDB" id="A0AAX6FM37"/>
<dbReference type="PANTHER" id="PTHR34054">
    <property type="entry name" value="EXPRESSED PROTEIN"/>
    <property type="match status" value="1"/>
</dbReference>
<reference evidence="3" key="1">
    <citation type="journal article" date="2023" name="GigaByte">
        <title>Genome assembly of the bearded iris, Iris pallida Lam.</title>
        <authorList>
            <person name="Bruccoleri R.E."/>
            <person name="Oakeley E.J."/>
            <person name="Faust A.M.E."/>
            <person name="Altorfer M."/>
            <person name="Dessus-Babus S."/>
            <person name="Burckhardt D."/>
            <person name="Oertli M."/>
            <person name="Naumann U."/>
            <person name="Petersen F."/>
            <person name="Wong J."/>
        </authorList>
    </citation>
    <scope>NUCLEOTIDE SEQUENCE</scope>
    <source>
        <strain evidence="3">GSM-AAB239-AS_SAM_17_03QT</strain>
    </source>
</reference>
<evidence type="ECO:0008006" key="5">
    <source>
        <dbReference type="Google" id="ProtNLM"/>
    </source>
</evidence>
<gene>
    <name evidence="3" type="ORF">M6B38_411170</name>
</gene>
<name>A0AAX6FM37_IRIPA</name>
<dbReference type="InterPro" id="IPR045884">
    <property type="entry name" value="At5g59350-like"/>
</dbReference>
<keyword evidence="2" id="KW-0472">Membrane</keyword>
<protein>
    <recommendedName>
        <fullName evidence="5">Membrane lipoprotein</fullName>
    </recommendedName>
</protein>
<feature type="compositionally biased region" description="Low complexity" evidence="1">
    <location>
        <begin position="270"/>
        <end position="291"/>
    </location>
</feature>
<evidence type="ECO:0000256" key="2">
    <source>
        <dbReference type="SAM" id="Phobius"/>
    </source>
</evidence>
<evidence type="ECO:0000313" key="4">
    <source>
        <dbReference type="Proteomes" id="UP001140949"/>
    </source>
</evidence>
<sequence>MVVMKSLGGAGIVISLVSAFLVLALLAELYYLLWWKQHHRTTVPTAKRRRRRRRKKVVVLEEDDDEEESNTTTTTTTTSPAKELLHLFCWKKPTSLTPQHINNVSAAAAAATSEDYSCPNNSNSNISNSSGIEAADFARLRSLSAGLPRFLFTIKEETKEDLESENGSGKSSRGRSMSADDMVLVETTAGTETPYLTPLSSPAFFTPPLTPVDKRGAINPLFESFKSDTGLSRMKSSSSSPPPKFKFMRDAEEKLYRKILTEEAMRVHRSSSSSSSSSTSPACSAASATTAIGTDDREDGSRFITIVVGKNRDEGQQQNQTSSTATHGKLISYFGANQ</sequence>
<organism evidence="3 4">
    <name type="scientific">Iris pallida</name>
    <name type="common">Sweet iris</name>
    <dbReference type="NCBI Taxonomy" id="29817"/>
    <lineage>
        <taxon>Eukaryota</taxon>
        <taxon>Viridiplantae</taxon>
        <taxon>Streptophyta</taxon>
        <taxon>Embryophyta</taxon>
        <taxon>Tracheophyta</taxon>
        <taxon>Spermatophyta</taxon>
        <taxon>Magnoliopsida</taxon>
        <taxon>Liliopsida</taxon>
        <taxon>Asparagales</taxon>
        <taxon>Iridaceae</taxon>
        <taxon>Iridoideae</taxon>
        <taxon>Irideae</taxon>
        <taxon>Iris</taxon>
    </lineage>
</organism>
<keyword evidence="2" id="KW-0812">Transmembrane</keyword>
<comment type="caution">
    <text evidence="3">The sequence shown here is derived from an EMBL/GenBank/DDBJ whole genome shotgun (WGS) entry which is preliminary data.</text>
</comment>
<feature type="compositionally biased region" description="Low complexity" evidence="1">
    <location>
        <begin position="165"/>
        <end position="177"/>
    </location>
</feature>
<dbReference type="PANTHER" id="PTHR34054:SF2">
    <property type="entry name" value="EXPRESSED PROTEIN"/>
    <property type="match status" value="1"/>
</dbReference>